<evidence type="ECO:0000256" key="1">
    <source>
        <dbReference type="ARBA" id="ARBA00004196"/>
    </source>
</evidence>
<dbReference type="CDD" id="cd14659">
    <property type="entry name" value="Imelysin-like_IPPA"/>
    <property type="match status" value="1"/>
</dbReference>
<proteinExistence type="predicted"/>
<evidence type="ECO:0000256" key="4">
    <source>
        <dbReference type="SAM" id="Phobius"/>
    </source>
</evidence>
<accession>A0A5F1ZYH7</accession>
<dbReference type="Proteomes" id="UP000297273">
    <property type="component" value="Unassembled WGS sequence"/>
</dbReference>
<comment type="subcellular location">
    <subcellularLocation>
        <location evidence="1">Cell envelope</location>
    </subcellularLocation>
</comment>
<evidence type="ECO:0000256" key="2">
    <source>
        <dbReference type="ARBA" id="ARBA00022729"/>
    </source>
</evidence>
<evidence type="ECO:0000313" key="9">
    <source>
        <dbReference type="Proteomes" id="UP000297946"/>
    </source>
</evidence>
<organism evidence="6 9">
    <name type="scientific">Leptospira langatensis</name>
    <dbReference type="NCBI Taxonomy" id="2484983"/>
    <lineage>
        <taxon>Bacteria</taxon>
        <taxon>Pseudomonadati</taxon>
        <taxon>Spirochaetota</taxon>
        <taxon>Spirochaetia</taxon>
        <taxon>Leptospirales</taxon>
        <taxon>Leptospiraceae</taxon>
        <taxon>Leptospira</taxon>
    </lineage>
</organism>
<dbReference type="OrthoDB" id="317140at2"/>
<feature type="transmembrane region" description="Helical" evidence="4">
    <location>
        <begin position="21"/>
        <end position="39"/>
    </location>
</feature>
<evidence type="ECO:0000259" key="5">
    <source>
        <dbReference type="Pfam" id="PF09375"/>
    </source>
</evidence>
<keyword evidence="2" id="KW-0732">Signal</keyword>
<comment type="caution">
    <text evidence="6">The sequence shown here is derived from an EMBL/GenBank/DDBJ whole genome shotgun (WGS) entry which is preliminary data.</text>
</comment>
<keyword evidence="4" id="KW-0812">Transmembrane</keyword>
<dbReference type="EMBL" id="RQGC01000001">
    <property type="protein sequence ID" value="TGL43103.1"/>
    <property type="molecule type" value="Genomic_DNA"/>
</dbReference>
<feature type="region of interest" description="Disordered" evidence="3">
    <location>
        <begin position="288"/>
        <end position="308"/>
    </location>
</feature>
<evidence type="ECO:0000313" key="7">
    <source>
        <dbReference type="EMBL" id="TGL43103.1"/>
    </source>
</evidence>
<evidence type="ECO:0000313" key="8">
    <source>
        <dbReference type="Proteomes" id="UP000297273"/>
    </source>
</evidence>
<dbReference type="InterPro" id="IPR018976">
    <property type="entry name" value="Imelysin-like"/>
</dbReference>
<gene>
    <name evidence="6" type="ORF">EHO57_16330</name>
    <name evidence="7" type="ORF">EHQ53_00185</name>
</gene>
<evidence type="ECO:0000256" key="3">
    <source>
        <dbReference type="SAM" id="MobiDB-lite"/>
    </source>
</evidence>
<sequence length="414" mass="44191">MRPIHTKWQEINLFSWRLDRFTIPLGVFSSLLLVFFFFVSCAPKNSASAESGINGYLYRMFNSFDPKSMLNNLGNNVMPPLYADLGTQADDLLAKTNTFVGGCSAGALSGLQTSWLANMSAIQKIEQFRFGVMLSPYTHVDPFAVEYLSETPPINDDLNDMDLFSGSSLGAAQVYINGLDRDARGLTAIEYVLFSKASPSWGTAPDCSDFTTSRTYLLQALVVDYNNNAHIMSDAWIVSGTNYGAQISNAGSGSTAFSSSGAALDAFVTGTIQLLTIMKDGKLEIPADLSSGGNGSSPDPSRPESRFSANSFQNLEDNLSTFKIVYNGNGTGAGLSDYVKFYSPDLNTEILATITHLESVLALAKTDGTWGSSNLPNIKAAIKDIGHLLTILNTELAALTGSSPVSGGPGGDGD</sequence>
<dbReference type="Proteomes" id="UP000297946">
    <property type="component" value="Unassembled WGS sequence"/>
</dbReference>
<keyword evidence="4" id="KW-0472">Membrane</keyword>
<dbReference type="Gene3D" id="1.20.1420.20">
    <property type="entry name" value="M75 peptidase, HXXE motif"/>
    <property type="match status" value="1"/>
</dbReference>
<dbReference type="EMBL" id="RQER01000011">
    <property type="protein sequence ID" value="TGJ98189.1"/>
    <property type="molecule type" value="Genomic_DNA"/>
</dbReference>
<dbReference type="InterPro" id="IPR038352">
    <property type="entry name" value="Imelysin_sf"/>
</dbReference>
<name>A0A5F1ZYH7_9LEPT</name>
<evidence type="ECO:0000313" key="6">
    <source>
        <dbReference type="EMBL" id="TGJ98189.1"/>
    </source>
</evidence>
<protein>
    <submittedName>
        <fullName evidence="6">Imelysin</fullName>
    </submittedName>
</protein>
<dbReference type="AlphaFoldDB" id="A0A5F1ZYH7"/>
<keyword evidence="4" id="KW-1133">Transmembrane helix</keyword>
<dbReference type="Pfam" id="PF09375">
    <property type="entry name" value="Peptidase_M75"/>
    <property type="match status" value="1"/>
</dbReference>
<dbReference type="GO" id="GO:0030313">
    <property type="term" value="C:cell envelope"/>
    <property type="evidence" value="ECO:0007669"/>
    <property type="project" value="UniProtKB-SubCell"/>
</dbReference>
<feature type="domain" description="Imelysin-like" evidence="5">
    <location>
        <begin position="82"/>
        <end position="362"/>
    </location>
</feature>
<reference evidence="7" key="1">
    <citation type="submission" date="2018-10" db="EMBL/GenBank/DDBJ databases">
        <authorList>
            <person name="Vincent A.T."/>
            <person name="Schiettekatte O."/>
            <person name="Bourhy P."/>
            <person name="Veyrier F.J."/>
            <person name="Picardeau M."/>
        </authorList>
    </citation>
    <scope>NUCLEOTIDE SEQUENCE</scope>
    <source>
        <strain evidence="7">201702690</strain>
    </source>
</reference>
<dbReference type="InterPro" id="IPR034984">
    <property type="entry name" value="Imelysin-like_IPPA"/>
</dbReference>
<keyword evidence="8" id="KW-1185">Reference proteome</keyword>
<reference evidence="8 9" key="2">
    <citation type="journal article" date="2019" name="PLoS Negl. Trop. Dis.">
        <title>Revisiting the worldwide diversity of Leptospira species in the environment.</title>
        <authorList>
            <person name="Vincent A.T."/>
            <person name="Schiettekatte O."/>
            <person name="Bourhy P."/>
            <person name="Veyrier F.J."/>
            <person name="Picardeau M."/>
        </authorList>
    </citation>
    <scope>NUCLEOTIDE SEQUENCE [LARGE SCALE GENOMIC DNA]</scope>
    <source>
        <strain evidence="8">201702690</strain>
        <strain evidence="6 9">SSW18</strain>
    </source>
</reference>